<name>A0A0W0YL72_9GAMM</name>
<keyword evidence="3" id="KW-1185">Reference proteome</keyword>
<sequence>MNKLLLIISLFLCSTFSFAADATDMSANWVCTTNASSSNLEADKAADDQMAKNPVSAANAFGLASNNCRDCTQITCEVQE</sequence>
<evidence type="ECO:0000256" key="1">
    <source>
        <dbReference type="SAM" id="SignalP"/>
    </source>
</evidence>
<gene>
    <name evidence="2" type="ORF">Lsha_2404</name>
</gene>
<dbReference type="Proteomes" id="UP000054600">
    <property type="component" value="Unassembled WGS sequence"/>
</dbReference>
<feature type="signal peptide" evidence="1">
    <location>
        <begin position="1"/>
        <end position="19"/>
    </location>
</feature>
<dbReference type="STRING" id="1122169.Lsha_2404"/>
<evidence type="ECO:0000313" key="2">
    <source>
        <dbReference type="EMBL" id="KTD57563.1"/>
    </source>
</evidence>
<evidence type="ECO:0000313" key="3">
    <source>
        <dbReference type="Proteomes" id="UP000054600"/>
    </source>
</evidence>
<feature type="chain" id="PRO_5006917812" evidence="1">
    <location>
        <begin position="20"/>
        <end position="80"/>
    </location>
</feature>
<reference evidence="2 3" key="1">
    <citation type="submission" date="2015-11" db="EMBL/GenBank/DDBJ databases">
        <title>Genomic analysis of 38 Legionella species identifies large and diverse effector repertoires.</title>
        <authorList>
            <person name="Burstein D."/>
            <person name="Amaro F."/>
            <person name="Zusman T."/>
            <person name="Lifshitz Z."/>
            <person name="Cohen O."/>
            <person name="Gilbert J.A."/>
            <person name="Pupko T."/>
            <person name="Shuman H.A."/>
            <person name="Segal G."/>
        </authorList>
    </citation>
    <scope>NUCLEOTIDE SEQUENCE [LARGE SCALE GENOMIC DNA]</scope>
    <source>
        <strain evidence="2 3">ATCC 49655</strain>
    </source>
</reference>
<dbReference type="PATRIC" id="fig|1122169.6.peg.2758"/>
<protein>
    <submittedName>
        <fullName evidence="2">Uncharacterized protein</fullName>
    </submittedName>
</protein>
<dbReference type="eggNOG" id="ENOG5031EFS">
    <property type="taxonomic scope" value="Bacteria"/>
</dbReference>
<dbReference type="EMBL" id="LNYW01000066">
    <property type="protein sequence ID" value="KTD57563.1"/>
    <property type="molecule type" value="Genomic_DNA"/>
</dbReference>
<comment type="caution">
    <text evidence="2">The sequence shown here is derived from an EMBL/GenBank/DDBJ whole genome shotgun (WGS) entry which is preliminary data.</text>
</comment>
<dbReference type="OrthoDB" id="5653228at2"/>
<organism evidence="2 3">
    <name type="scientific">Legionella shakespearei DSM 23087</name>
    <dbReference type="NCBI Taxonomy" id="1122169"/>
    <lineage>
        <taxon>Bacteria</taxon>
        <taxon>Pseudomonadati</taxon>
        <taxon>Pseudomonadota</taxon>
        <taxon>Gammaproteobacteria</taxon>
        <taxon>Legionellales</taxon>
        <taxon>Legionellaceae</taxon>
        <taxon>Legionella</taxon>
    </lineage>
</organism>
<dbReference type="RefSeq" id="WP_018578349.1">
    <property type="nucleotide sequence ID" value="NZ_KB892434.1"/>
</dbReference>
<proteinExistence type="predicted"/>
<dbReference type="AlphaFoldDB" id="A0A0W0YL72"/>
<keyword evidence="1" id="KW-0732">Signal</keyword>
<accession>A0A0W0YL72</accession>